<evidence type="ECO:0000313" key="1">
    <source>
        <dbReference type="EMBL" id="PJJ76428.1"/>
    </source>
</evidence>
<evidence type="ECO:0000313" key="2">
    <source>
        <dbReference type="Proteomes" id="UP000230000"/>
    </source>
</evidence>
<gene>
    <name evidence="1" type="ORF">BXY57_2043</name>
</gene>
<dbReference type="Proteomes" id="UP000230000">
    <property type="component" value="Unassembled WGS sequence"/>
</dbReference>
<proteinExistence type="predicted"/>
<protein>
    <submittedName>
        <fullName evidence="1">Uncharacterized protein</fullName>
    </submittedName>
</protein>
<keyword evidence="2" id="KW-1185">Reference proteome</keyword>
<sequence>MQQEVFCFQSNEKCRLSVATDTASNFEAEPKAD</sequence>
<comment type="caution">
    <text evidence="1">The sequence shown here is derived from an EMBL/GenBank/DDBJ whole genome shotgun (WGS) entry which is preliminary data.</text>
</comment>
<dbReference type="EMBL" id="PGFG01000001">
    <property type="protein sequence ID" value="PJJ76428.1"/>
    <property type="molecule type" value="Genomic_DNA"/>
</dbReference>
<reference evidence="1 2" key="1">
    <citation type="submission" date="2017-11" db="EMBL/GenBank/DDBJ databases">
        <title>Genomic Encyclopedia of Archaeal and Bacterial Type Strains, Phase II (KMG-II): From Individual Species to Whole Genera.</title>
        <authorList>
            <person name="Goeker M."/>
        </authorList>
    </citation>
    <scope>NUCLEOTIDE SEQUENCE [LARGE SCALE GENOMIC DNA]</scope>
    <source>
        <strain evidence="1 2">DSM 27268</strain>
    </source>
</reference>
<dbReference type="AlphaFoldDB" id="A0A2M9CX85"/>
<name>A0A2M9CX85_9BACT</name>
<organism evidence="1 2">
    <name type="scientific">Thermoflavifilum aggregans</name>
    <dbReference type="NCBI Taxonomy" id="454188"/>
    <lineage>
        <taxon>Bacteria</taxon>
        <taxon>Pseudomonadati</taxon>
        <taxon>Bacteroidota</taxon>
        <taxon>Chitinophagia</taxon>
        <taxon>Chitinophagales</taxon>
        <taxon>Chitinophagaceae</taxon>
        <taxon>Thermoflavifilum</taxon>
    </lineage>
</organism>
<accession>A0A2M9CX85</accession>